<dbReference type="GO" id="GO:0005856">
    <property type="term" value="C:cytoskeleton"/>
    <property type="evidence" value="ECO:0007669"/>
    <property type="project" value="TreeGrafter"/>
</dbReference>
<dbReference type="InterPro" id="IPR011684">
    <property type="entry name" value="NAB"/>
</dbReference>
<dbReference type="AlphaFoldDB" id="A0AAV3P109"/>
<comment type="caution">
    <text evidence="5">The sequence shown here is derived from an EMBL/GenBank/DDBJ whole genome shotgun (WGS) entry which is preliminary data.</text>
</comment>
<evidence type="ECO:0000259" key="4">
    <source>
        <dbReference type="PROSITE" id="PS51774"/>
    </source>
</evidence>
<evidence type="ECO:0000256" key="2">
    <source>
        <dbReference type="SAM" id="Coils"/>
    </source>
</evidence>
<feature type="coiled-coil region" evidence="2">
    <location>
        <begin position="231"/>
        <end position="477"/>
    </location>
</feature>
<gene>
    <name evidence="5" type="ORF">LIER_05068</name>
</gene>
<sequence>MVKQLLKGSVESLSNHIDTENEEQLKCVKIEIGTKVNQMLTLAKSVDKGNKDAKLRKKSELTKLIDDFHKQYESLYALYDNLRGEIRQKVVYIDDGNESPTSTSNSDTEMFYSPKDEDGALNIVDGDILKDKLTSTTVVMETVSSQPLPSFSQVPESVEFVKDLGMETEHSVKNPYDSTVQLTNNREINPESYKPPPLLRDIECATDHPSTHSDEMVKKLITETSWLKEMISKKEEEMVSLTKKHQLHESERLTQIEDLETQLANVKQDLEQNKFKSSSVTKKRNEEISKLQAQILELKSENKKGDQISSLGTKKKQNELQMRSKIKDLTTKANDLQNELDKKGDQLSFLQNEKEQNELQMRSKIKDLITKVNDLQNQLDSLHKEKKDLEDQLCSKAEKEKAKVNELRKEQSLVKKEELEKIYELHASLSKREDDLSSLHNEYKVLESEQKDSLQKLNEMEKRNHELINKVVDQEKMLVGMEDMITKLKDNQIQRNIDDIAEEFMKQFEDHLCILSRRIKVAEQLQVEVKEWYTNTRKNHAQEKYNVELTNVNDILGSLDGVALKFEECTTNFMNRISNVSCELKFAKDWIMRKKKTMLHIKDDQDCLLAQLDEKEGEILVFRERVWKYEIRERELENMVKEREEYMLGLKEEKREAIRQLCVWIDYHRSRCDYYKKIVDDIKGGSKKTN</sequence>
<organism evidence="5 6">
    <name type="scientific">Lithospermum erythrorhizon</name>
    <name type="common">Purple gromwell</name>
    <name type="synonym">Lithospermum officinale var. erythrorhizon</name>
    <dbReference type="NCBI Taxonomy" id="34254"/>
    <lineage>
        <taxon>Eukaryota</taxon>
        <taxon>Viridiplantae</taxon>
        <taxon>Streptophyta</taxon>
        <taxon>Embryophyta</taxon>
        <taxon>Tracheophyta</taxon>
        <taxon>Spermatophyta</taxon>
        <taxon>Magnoliopsida</taxon>
        <taxon>eudicotyledons</taxon>
        <taxon>Gunneridae</taxon>
        <taxon>Pentapetalae</taxon>
        <taxon>asterids</taxon>
        <taxon>lamiids</taxon>
        <taxon>Boraginales</taxon>
        <taxon>Boraginaceae</taxon>
        <taxon>Boraginoideae</taxon>
        <taxon>Lithospermeae</taxon>
        <taxon>Lithospermum</taxon>
    </lineage>
</organism>
<protein>
    <recommendedName>
        <fullName evidence="4">NAB domain-containing protein</fullName>
    </recommendedName>
</protein>
<evidence type="ECO:0000313" key="5">
    <source>
        <dbReference type="EMBL" id="GAA0144686.1"/>
    </source>
</evidence>
<feature type="compositionally biased region" description="Polar residues" evidence="3">
    <location>
        <begin position="98"/>
        <end position="108"/>
    </location>
</feature>
<dbReference type="Pfam" id="PF07765">
    <property type="entry name" value="KIP1"/>
    <property type="match status" value="1"/>
</dbReference>
<reference evidence="5 6" key="1">
    <citation type="submission" date="2024-01" db="EMBL/GenBank/DDBJ databases">
        <title>The complete chloroplast genome sequence of Lithospermum erythrorhizon: insights into the phylogenetic relationship among Boraginaceae species and the maternal lineages of purple gromwells.</title>
        <authorList>
            <person name="Okada T."/>
            <person name="Watanabe K."/>
        </authorList>
    </citation>
    <scope>NUCLEOTIDE SEQUENCE [LARGE SCALE GENOMIC DNA]</scope>
</reference>
<dbReference type="EMBL" id="BAABME010000680">
    <property type="protein sequence ID" value="GAA0144686.1"/>
    <property type="molecule type" value="Genomic_DNA"/>
</dbReference>
<feature type="region of interest" description="Disordered" evidence="3">
    <location>
        <begin position="97"/>
        <end position="116"/>
    </location>
</feature>
<feature type="domain" description="NAB" evidence="4">
    <location>
        <begin position="8"/>
        <end position="86"/>
    </location>
</feature>
<dbReference type="PROSITE" id="PS51774">
    <property type="entry name" value="NAB"/>
    <property type="match status" value="1"/>
</dbReference>
<evidence type="ECO:0000256" key="1">
    <source>
        <dbReference type="ARBA" id="ARBA00023054"/>
    </source>
</evidence>
<dbReference type="GO" id="GO:0003779">
    <property type="term" value="F:actin binding"/>
    <property type="evidence" value="ECO:0007669"/>
    <property type="project" value="InterPro"/>
</dbReference>
<keyword evidence="1 2" id="KW-0175">Coiled coil</keyword>
<proteinExistence type="predicted"/>
<dbReference type="Proteomes" id="UP001454036">
    <property type="component" value="Unassembled WGS sequence"/>
</dbReference>
<evidence type="ECO:0000313" key="6">
    <source>
        <dbReference type="Proteomes" id="UP001454036"/>
    </source>
</evidence>
<dbReference type="GO" id="GO:0005200">
    <property type="term" value="F:structural constituent of cytoskeleton"/>
    <property type="evidence" value="ECO:0007669"/>
    <property type="project" value="TreeGrafter"/>
</dbReference>
<dbReference type="PANTHER" id="PTHR47357">
    <property type="entry name" value="COP1-INTERACTIVE PROTEIN 1"/>
    <property type="match status" value="1"/>
</dbReference>
<dbReference type="PANTHER" id="PTHR47357:SF4">
    <property type="entry name" value="MYOSIN HEAVY CHAIN-LIKE PROTEIN"/>
    <property type="match status" value="1"/>
</dbReference>
<name>A0AAV3P109_LITER</name>
<accession>A0AAV3P109</accession>
<keyword evidence="6" id="KW-1185">Reference proteome</keyword>
<evidence type="ECO:0000256" key="3">
    <source>
        <dbReference type="SAM" id="MobiDB-lite"/>
    </source>
</evidence>